<dbReference type="EMBL" id="PDSK01000091">
    <property type="protein sequence ID" value="PIE34137.1"/>
    <property type="molecule type" value="Genomic_DNA"/>
</dbReference>
<dbReference type="InterPro" id="IPR014721">
    <property type="entry name" value="Ribsml_uS5_D2-typ_fold_subgr"/>
</dbReference>
<dbReference type="Proteomes" id="UP000230821">
    <property type="component" value="Unassembled WGS sequence"/>
</dbReference>
<dbReference type="PANTHER" id="PTHR43527:SF2">
    <property type="entry name" value="4-DIPHOSPHOCYTIDYL-2-C-METHYL-D-ERYTHRITOL KINASE, CHLOROPLASTIC"/>
    <property type="match status" value="1"/>
</dbReference>
<proteinExistence type="inferred from homology"/>
<dbReference type="HAMAP" id="MF_00061">
    <property type="entry name" value="IspE"/>
    <property type="match status" value="1"/>
</dbReference>
<evidence type="ECO:0000256" key="3">
    <source>
        <dbReference type="ARBA" id="ARBA00017473"/>
    </source>
</evidence>
<evidence type="ECO:0000313" key="13">
    <source>
        <dbReference type="Proteomes" id="UP000230821"/>
    </source>
</evidence>
<dbReference type="EC" id="2.7.1.148" evidence="2 9"/>
<reference evidence="12 13" key="1">
    <citation type="submission" date="2017-10" db="EMBL/GenBank/DDBJ databases">
        <title>Novel microbial diversity and functional potential in the marine mammal oral microbiome.</title>
        <authorList>
            <person name="Dudek N.K."/>
            <person name="Sun C.L."/>
            <person name="Burstein D."/>
            <person name="Kantor R.S."/>
            <person name="Aliaga Goltsman D.S."/>
            <person name="Bik E.M."/>
            <person name="Thomas B.C."/>
            <person name="Banfield J.F."/>
            <person name="Relman D.A."/>
        </authorList>
    </citation>
    <scope>NUCLEOTIDE SEQUENCE [LARGE SCALE GENOMIC DNA]</scope>
    <source>
        <strain evidence="12">DOLJORAL78_47_16</strain>
    </source>
</reference>
<dbReference type="UniPathway" id="UPA00056">
    <property type="reaction ID" value="UER00094"/>
</dbReference>
<dbReference type="PIRSF" id="PIRSF010376">
    <property type="entry name" value="IspE"/>
    <property type="match status" value="1"/>
</dbReference>
<feature type="active site" evidence="9">
    <location>
        <position position="139"/>
    </location>
</feature>
<dbReference type="Gene3D" id="3.30.70.890">
    <property type="entry name" value="GHMP kinase, C-terminal domain"/>
    <property type="match status" value="1"/>
</dbReference>
<dbReference type="AlphaFoldDB" id="A0A2G6KEP6"/>
<dbReference type="InterPro" id="IPR013750">
    <property type="entry name" value="GHMP_kinase_C_dom"/>
</dbReference>
<feature type="domain" description="GHMP kinase C-terminal" evidence="11">
    <location>
        <begin position="216"/>
        <end position="274"/>
    </location>
</feature>
<feature type="active site" evidence="9">
    <location>
        <position position="14"/>
    </location>
</feature>
<protein>
    <recommendedName>
        <fullName evidence="3 9">4-diphosphocytidyl-2-C-methyl-D-erythritol kinase</fullName>
        <shortName evidence="9">CMK</shortName>
        <ecNumber evidence="2 9">2.7.1.148</ecNumber>
    </recommendedName>
    <alternativeName>
        <fullName evidence="8 9">4-(cytidine-5'-diphospho)-2-C-methyl-D-erythritol kinase</fullName>
    </alternativeName>
</protein>
<dbReference type="GO" id="GO:0005524">
    <property type="term" value="F:ATP binding"/>
    <property type="evidence" value="ECO:0007669"/>
    <property type="project" value="UniProtKB-UniRule"/>
</dbReference>
<accession>A0A2G6KEP6</accession>
<gene>
    <name evidence="9 12" type="primary">ispE</name>
    <name evidence="12" type="ORF">CSA56_08320</name>
</gene>
<dbReference type="PANTHER" id="PTHR43527">
    <property type="entry name" value="4-DIPHOSPHOCYTIDYL-2-C-METHYL-D-ERYTHRITOL KINASE, CHLOROPLASTIC"/>
    <property type="match status" value="1"/>
</dbReference>
<dbReference type="InterPro" id="IPR006204">
    <property type="entry name" value="GHMP_kinase_N_dom"/>
</dbReference>
<evidence type="ECO:0000256" key="7">
    <source>
        <dbReference type="ARBA" id="ARBA00022840"/>
    </source>
</evidence>
<evidence type="ECO:0000256" key="8">
    <source>
        <dbReference type="ARBA" id="ARBA00032554"/>
    </source>
</evidence>
<dbReference type="GO" id="GO:0016114">
    <property type="term" value="P:terpenoid biosynthetic process"/>
    <property type="evidence" value="ECO:0007669"/>
    <property type="project" value="UniProtKB-UniRule"/>
</dbReference>
<dbReference type="InterPro" id="IPR020568">
    <property type="entry name" value="Ribosomal_Su5_D2-typ_SF"/>
</dbReference>
<dbReference type="Gene3D" id="3.30.230.10">
    <property type="match status" value="1"/>
</dbReference>
<evidence type="ECO:0000256" key="6">
    <source>
        <dbReference type="ARBA" id="ARBA00022777"/>
    </source>
</evidence>
<comment type="caution">
    <text evidence="12">The sequence shown here is derived from an EMBL/GenBank/DDBJ whole genome shotgun (WGS) entry which is preliminary data.</text>
</comment>
<keyword evidence="5 9" id="KW-0547">Nucleotide-binding</keyword>
<dbReference type="InterPro" id="IPR004424">
    <property type="entry name" value="IspE"/>
</dbReference>
<feature type="binding site" evidence="9">
    <location>
        <begin position="97"/>
        <end position="107"/>
    </location>
    <ligand>
        <name>ATP</name>
        <dbReference type="ChEBI" id="CHEBI:30616"/>
    </ligand>
</feature>
<evidence type="ECO:0000256" key="9">
    <source>
        <dbReference type="HAMAP-Rule" id="MF_00061"/>
    </source>
</evidence>
<evidence type="ECO:0000259" key="11">
    <source>
        <dbReference type="Pfam" id="PF08544"/>
    </source>
</evidence>
<evidence type="ECO:0000256" key="4">
    <source>
        <dbReference type="ARBA" id="ARBA00022679"/>
    </source>
</evidence>
<dbReference type="SUPFAM" id="SSF55060">
    <property type="entry name" value="GHMP Kinase, C-terminal domain"/>
    <property type="match status" value="1"/>
</dbReference>
<sequence>MPTSYDLRLASHAKINLGLSVLRKRKDGYHDIQTIFQEIAFHDTLYFRKRSGAFSLTTDTADLPTGDDNLVFQAVRLLKKHTGCPGTVAIHIEKRIPLGAGLGGGSSNAAATLTGLNRLFQLGLSQQRLACLGAELGSDVAFFLYGGTALGTGRGEQIHLLPNFPDAWIVLINPGIHVSSAWAYKNINLKLTNSQSIFSVSRQFKTGDITEISFERLENGFEEPVMERYPIIRSIKAQLYEHGAEWALMSGSGSTVFGIFRKEDIAEEALRHIERTNWLGVVTRIHHRE</sequence>
<dbReference type="GO" id="GO:0050515">
    <property type="term" value="F:4-(cytidine 5'-diphospho)-2-C-methyl-D-erythritol kinase activity"/>
    <property type="evidence" value="ECO:0007669"/>
    <property type="project" value="UniProtKB-UniRule"/>
</dbReference>
<evidence type="ECO:0000256" key="5">
    <source>
        <dbReference type="ARBA" id="ARBA00022741"/>
    </source>
</evidence>
<feature type="domain" description="GHMP kinase N-terminal" evidence="10">
    <location>
        <begin position="69"/>
        <end position="147"/>
    </location>
</feature>
<dbReference type="Pfam" id="PF08544">
    <property type="entry name" value="GHMP_kinases_C"/>
    <property type="match status" value="1"/>
</dbReference>
<dbReference type="SUPFAM" id="SSF54211">
    <property type="entry name" value="Ribosomal protein S5 domain 2-like"/>
    <property type="match status" value="1"/>
</dbReference>
<dbReference type="InterPro" id="IPR036554">
    <property type="entry name" value="GHMP_kinase_C_sf"/>
</dbReference>
<evidence type="ECO:0000259" key="10">
    <source>
        <dbReference type="Pfam" id="PF00288"/>
    </source>
</evidence>
<dbReference type="NCBIfam" id="TIGR00154">
    <property type="entry name" value="ispE"/>
    <property type="match status" value="1"/>
</dbReference>
<keyword evidence="7 9" id="KW-0067">ATP-binding</keyword>
<comment type="similarity">
    <text evidence="1 9">Belongs to the GHMP kinase family. IspE subfamily.</text>
</comment>
<evidence type="ECO:0000313" key="12">
    <source>
        <dbReference type="EMBL" id="PIE34137.1"/>
    </source>
</evidence>
<name>A0A2G6KEP6_9BACT</name>
<comment type="pathway">
    <text evidence="9">Isoprenoid biosynthesis; isopentenyl diphosphate biosynthesis via DXP pathway; isopentenyl diphosphate from 1-deoxy-D-xylulose 5-phosphate: step 3/6.</text>
</comment>
<keyword evidence="6 9" id="KW-0418">Kinase</keyword>
<dbReference type="Pfam" id="PF00288">
    <property type="entry name" value="GHMP_kinases_N"/>
    <property type="match status" value="1"/>
</dbReference>
<comment type="catalytic activity">
    <reaction evidence="9">
        <text>4-CDP-2-C-methyl-D-erythritol + ATP = 4-CDP-2-C-methyl-D-erythritol 2-phosphate + ADP + H(+)</text>
        <dbReference type="Rhea" id="RHEA:18437"/>
        <dbReference type="ChEBI" id="CHEBI:15378"/>
        <dbReference type="ChEBI" id="CHEBI:30616"/>
        <dbReference type="ChEBI" id="CHEBI:57823"/>
        <dbReference type="ChEBI" id="CHEBI:57919"/>
        <dbReference type="ChEBI" id="CHEBI:456216"/>
        <dbReference type="EC" id="2.7.1.148"/>
    </reaction>
</comment>
<keyword evidence="4 9" id="KW-0808">Transferase</keyword>
<organism evidence="12 13">
    <name type="scientific">candidate division KSB3 bacterium</name>
    <dbReference type="NCBI Taxonomy" id="2044937"/>
    <lineage>
        <taxon>Bacteria</taxon>
        <taxon>candidate division KSB3</taxon>
    </lineage>
</organism>
<comment type="function">
    <text evidence="9">Catalyzes the phosphorylation of the position 2 hydroxy group of 4-diphosphocytidyl-2C-methyl-D-erythritol.</text>
</comment>
<evidence type="ECO:0000256" key="1">
    <source>
        <dbReference type="ARBA" id="ARBA00009684"/>
    </source>
</evidence>
<evidence type="ECO:0000256" key="2">
    <source>
        <dbReference type="ARBA" id="ARBA00012052"/>
    </source>
</evidence>
<keyword evidence="9" id="KW-0414">Isoprene biosynthesis</keyword>
<dbReference type="GO" id="GO:0019288">
    <property type="term" value="P:isopentenyl diphosphate biosynthetic process, methylerythritol 4-phosphate pathway"/>
    <property type="evidence" value="ECO:0007669"/>
    <property type="project" value="UniProtKB-UniRule"/>
</dbReference>